<dbReference type="AlphaFoldDB" id="A0AAU9WN33"/>
<reference evidence="1 2" key="1">
    <citation type="submission" date="2022-05" db="EMBL/GenBank/DDBJ databases">
        <authorList>
            <consortium name="Genoscope - CEA"/>
            <person name="William W."/>
        </authorList>
    </citation>
    <scope>NUCLEOTIDE SEQUENCE [LARGE SCALE GENOMIC DNA]</scope>
</reference>
<evidence type="ECO:0000313" key="1">
    <source>
        <dbReference type="EMBL" id="CAH3119529.1"/>
    </source>
</evidence>
<keyword evidence="2" id="KW-1185">Reference proteome</keyword>
<comment type="caution">
    <text evidence="1">The sequence shown here is derived from an EMBL/GenBank/DDBJ whole genome shotgun (WGS) entry which is preliminary data.</text>
</comment>
<protein>
    <submittedName>
        <fullName evidence="1">Uncharacterized protein</fullName>
    </submittedName>
</protein>
<sequence length="213" mass="24225">MRSKKSIAFENAVNTSSALLVQESEMLSHMNVEDLPNDGVKMVFMNPSGNVTVRIPRDSQTKTLVKNVATKQWREKINALLMHEEIKPELYREISKLVSLEFDEYLKSGCILEARNPDELAKFSNKIFMKEVRIFFPLWFDCVRGARGLSQNAFKECVPEINSLALATATLVRLRNAKASAVHYRISTIMFHSGVKHDDLTRLNHLGVCRSPD</sequence>
<proteinExistence type="predicted"/>
<dbReference type="EMBL" id="CALNXJ010000017">
    <property type="protein sequence ID" value="CAH3119529.1"/>
    <property type="molecule type" value="Genomic_DNA"/>
</dbReference>
<dbReference type="Proteomes" id="UP001159428">
    <property type="component" value="Unassembled WGS sequence"/>
</dbReference>
<gene>
    <name evidence="1" type="ORF">PMEA_00008327</name>
</gene>
<name>A0AAU9WN33_9CNID</name>
<accession>A0AAU9WN33</accession>
<organism evidence="1 2">
    <name type="scientific">Pocillopora meandrina</name>
    <dbReference type="NCBI Taxonomy" id="46732"/>
    <lineage>
        <taxon>Eukaryota</taxon>
        <taxon>Metazoa</taxon>
        <taxon>Cnidaria</taxon>
        <taxon>Anthozoa</taxon>
        <taxon>Hexacorallia</taxon>
        <taxon>Scleractinia</taxon>
        <taxon>Astrocoeniina</taxon>
        <taxon>Pocilloporidae</taxon>
        <taxon>Pocillopora</taxon>
    </lineage>
</organism>
<evidence type="ECO:0000313" key="2">
    <source>
        <dbReference type="Proteomes" id="UP001159428"/>
    </source>
</evidence>